<protein>
    <recommendedName>
        <fullName evidence="3">Glycosyl hydrolase family 32 N-terminal domain-containing protein</fullName>
    </recommendedName>
</protein>
<dbReference type="Proteomes" id="UP000229307">
    <property type="component" value="Unassembled WGS sequence"/>
</dbReference>
<comment type="caution">
    <text evidence="1">The sequence shown here is derived from an EMBL/GenBank/DDBJ whole genome shotgun (WGS) entry which is preliminary data.</text>
</comment>
<organism evidence="1 2">
    <name type="scientific">Candidatus Desantisbacteria bacterium CG_4_10_14_0_8_um_filter_48_22</name>
    <dbReference type="NCBI Taxonomy" id="1974543"/>
    <lineage>
        <taxon>Bacteria</taxon>
        <taxon>Candidatus Desantisiibacteriota</taxon>
    </lineage>
</organism>
<evidence type="ECO:0000313" key="1">
    <source>
        <dbReference type="EMBL" id="PIZ17130.1"/>
    </source>
</evidence>
<gene>
    <name evidence="1" type="ORF">COY52_05085</name>
</gene>
<sequence>MNKIRFEKHSDNPIIKREPGTFRSIHAANPDIIQFRGRYLFYFRGQGDEKHDQMAVGSCKPEEFDAASWQMAEENPIIKVSPQPGDCDSAHVLDPAVVVVNRKVYLYYSAHSLDTNRHSSVALAVSEDGINFKKYPKNPLIPGIAPEIVYKDKTFYLFYERPNLWGQFDIFICPGSDCKHFSTRDERIVFTASGKQGEFDSFSISTVRIWKEGKWYYMAYGGCGRYIDYPSAIGLARSQDLLRWERYPGNPVMERGEPGSWDEGGLWFATVKKLKGVYYLWYEGCGTGMGTAAPEAIEASRKAREENYGGYAVTNFSQIGLAVFRGKMSW</sequence>
<dbReference type="Gene3D" id="2.115.10.20">
    <property type="entry name" value="Glycosyl hydrolase domain, family 43"/>
    <property type="match status" value="3"/>
</dbReference>
<name>A0A2M7SCD8_9BACT</name>
<dbReference type="PANTHER" id="PTHR35279">
    <property type="match status" value="1"/>
</dbReference>
<dbReference type="InterPro" id="IPR023296">
    <property type="entry name" value="Glyco_hydro_beta-prop_sf"/>
</dbReference>
<evidence type="ECO:0008006" key="3">
    <source>
        <dbReference type="Google" id="ProtNLM"/>
    </source>
</evidence>
<evidence type="ECO:0000313" key="2">
    <source>
        <dbReference type="Proteomes" id="UP000229307"/>
    </source>
</evidence>
<proteinExistence type="predicted"/>
<dbReference type="PANTHER" id="PTHR35279:SF1">
    <property type="entry name" value="ARABINANASE_LEVANSUCRASE_INVERTASE"/>
    <property type="match status" value="1"/>
</dbReference>
<dbReference type="EMBL" id="PFMR01000140">
    <property type="protein sequence ID" value="PIZ17130.1"/>
    <property type="molecule type" value="Genomic_DNA"/>
</dbReference>
<reference evidence="2" key="1">
    <citation type="submission" date="2017-09" db="EMBL/GenBank/DDBJ databases">
        <title>Depth-based differentiation of microbial function through sediment-hosted aquifers and enrichment of novel symbionts in the deep terrestrial subsurface.</title>
        <authorList>
            <person name="Probst A.J."/>
            <person name="Ladd B."/>
            <person name="Jarett J.K."/>
            <person name="Geller-Mcgrath D.E."/>
            <person name="Sieber C.M.K."/>
            <person name="Emerson J.B."/>
            <person name="Anantharaman K."/>
            <person name="Thomas B.C."/>
            <person name="Malmstrom R."/>
            <person name="Stieglmeier M."/>
            <person name="Klingl A."/>
            <person name="Woyke T."/>
            <person name="Ryan C.M."/>
            <person name="Banfield J.F."/>
        </authorList>
    </citation>
    <scope>NUCLEOTIDE SEQUENCE [LARGE SCALE GENOMIC DNA]</scope>
</reference>
<dbReference type="SUPFAM" id="SSF75005">
    <property type="entry name" value="Arabinanase/levansucrase/invertase"/>
    <property type="match status" value="1"/>
</dbReference>
<accession>A0A2M7SCD8</accession>
<dbReference type="AlphaFoldDB" id="A0A2M7SCD8"/>